<dbReference type="AlphaFoldDB" id="A0A3S0KC38"/>
<dbReference type="RefSeq" id="WP_126352031.1">
    <property type="nucleotide sequence ID" value="NZ_CP086380.1"/>
</dbReference>
<evidence type="ECO:0008006" key="5">
    <source>
        <dbReference type="Google" id="ProtNLM"/>
    </source>
</evidence>
<proteinExistence type="predicted"/>
<feature type="chain" id="PRO_5018724968" description="MarR family transcriptional regulator" evidence="2">
    <location>
        <begin position="23"/>
        <end position="166"/>
    </location>
</feature>
<organism evidence="3 4">
    <name type="scientific">Deinococcus radiophilus</name>
    <dbReference type="NCBI Taxonomy" id="32062"/>
    <lineage>
        <taxon>Bacteria</taxon>
        <taxon>Thermotogati</taxon>
        <taxon>Deinococcota</taxon>
        <taxon>Deinococci</taxon>
        <taxon>Deinococcales</taxon>
        <taxon>Deinococcaceae</taxon>
        <taxon>Deinococcus</taxon>
    </lineage>
</organism>
<name>A0A3S0KC38_9DEIO</name>
<dbReference type="OrthoDB" id="73835at2"/>
<keyword evidence="4" id="KW-1185">Reference proteome</keyword>
<feature type="signal peptide" evidence="2">
    <location>
        <begin position="1"/>
        <end position="22"/>
    </location>
</feature>
<keyword evidence="1" id="KW-0812">Transmembrane</keyword>
<reference evidence="3 4" key="1">
    <citation type="submission" date="2018-12" db="EMBL/GenBank/DDBJ databases">
        <title>Deinococcus radiophilus ATCC 27603 genome sequencing and assembly.</title>
        <authorList>
            <person name="Maclea K.S."/>
            <person name="Maynard C.R."/>
        </authorList>
    </citation>
    <scope>NUCLEOTIDE SEQUENCE [LARGE SCALE GENOMIC DNA]</scope>
    <source>
        <strain evidence="3 4">ATCC 27603</strain>
    </source>
</reference>
<dbReference type="EMBL" id="RXPE01000011">
    <property type="protein sequence ID" value="RTR27286.1"/>
    <property type="molecule type" value="Genomic_DNA"/>
</dbReference>
<feature type="transmembrane region" description="Helical" evidence="1">
    <location>
        <begin position="75"/>
        <end position="95"/>
    </location>
</feature>
<evidence type="ECO:0000313" key="4">
    <source>
        <dbReference type="Proteomes" id="UP000277766"/>
    </source>
</evidence>
<evidence type="ECO:0000313" key="3">
    <source>
        <dbReference type="EMBL" id="RTR27286.1"/>
    </source>
</evidence>
<gene>
    <name evidence="3" type="ORF">EJ104_06960</name>
</gene>
<keyword evidence="1" id="KW-0472">Membrane</keyword>
<sequence>MTALRLFAAALFGAAFSLIAFAAFYVRGDLGGVFRYLGARGDARRLAESGASAEQVAAAQAQVHALADAAAHPDFAVQMIPLAALLGVVAGYGVWRLFGSRAGRAQAADVQERMLLRLAYRQGGRFDLDDLTSASPLDEVQARAAVRRLKEAGQLRDVEGGLYELI</sequence>
<accession>A0A3S0KC38</accession>
<evidence type="ECO:0000256" key="1">
    <source>
        <dbReference type="SAM" id="Phobius"/>
    </source>
</evidence>
<dbReference type="Proteomes" id="UP000277766">
    <property type="component" value="Unassembled WGS sequence"/>
</dbReference>
<keyword evidence="2" id="KW-0732">Signal</keyword>
<protein>
    <recommendedName>
        <fullName evidence="5">MarR family transcriptional regulator</fullName>
    </recommendedName>
</protein>
<evidence type="ECO:0000256" key="2">
    <source>
        <dbReference type="SAM" id="SignalP"/>
    </source>
</evidence>
<keyword evidence="1" id="KW-1133">Transmembrane helix</keyword>
<comment type="caution">
    <text evidence="3">The sequence shown here is derived from an EMBL/GenBank/DDBJ whole genome shotgun (WGS) entry which is preliminary data.</text>
</comment>